<evidence type="ECO:0000256" key="3">
    <source>
        <dbReference type="SAM" id="Phobius"/>
    </source>
</evidence>
<dbReference type="GO" id="GO:0016780">
    <property type="term" value="F:phosphotransferase activity, for other substituted phosphate groups"/>
    <property type="evidence" value="ECO:0007669"/>
    <property type="project" value="InterPro"/>
</dbReference>
<feature type="transmembrane region" description="Helical" evidence="3">
    <location>
        <begin position="99"/>
        <end position="120"/>
    </location>
</feature>
<dbReference type="InterPro" id="IPR043130">
    <property type="entry name" value="CDP-OH_PTrfase_TM_dom"/>
</dbReference>
<evidence type="ECO:0000313" key="4">
    <source>
        <dbReference type="EMBL" id="PRY63422.1"/>
    </source>
</evidence>
<protein>
    <submittedName>
        <fullName evidence="4">Phosphatidylglycerophosphate synthase</fullName>
    </submittedName>
</protein>
<evidence type="ECO:0000256" key="2">
    <source>
        <dbReference type="RuleBase" id="RU003750"/>
    </source>
</evidence>
<keyword evidence="1 2" id="KW-0808">Transferase</keyword>
<dbReference type="InterPro" id="IPR000462">
    <property type="entry name" value="CDP-OH_P_trans"/>
</dbReference>
<feature type="transmembrane region" description="Helical" evidence="3">
    <location>
        <begin position="77"/>
        <end position="93"/>
    </location>
</feature>
<accession>A0A2T0UZS4</accession>
<dbReference type="EMBL" id="PVTK01000008">
    <property type="protein sequence ID" value="PRY63422.1"/>
    <property type="molecule type" value="Genomic_DNA"/>
</dbReference>
<reference evidence="4 5" key="1">
    <citation type="submission" date="2018-03" db="EMBL/GenBank/DDBJ databases">
        <title>Genomic Encyclopedia of Type Strains, Phase III (KMG-III): the genomes of soil and plant-associated and newly described type strains.</title>
        <authorList>
            <person name="Whitman W."/>
        </authorList>
    </citation>
    <scope>NUCLEOTIDE SEQUENCE [LARGE SCALE GENOMIC DNA]</scope>
    <source>
        <strain evidence="4 5">CGMCC 1.12152</strain>
    </source>
</reference>
<sequence length="242" mass="27204">MRRLFTASPTHSLPNRIYSTGELFLGALLLLGLGSLLSKLMTQAANWWLAYAAYGLISLFVLAFWAQGPLGWANRITLFRAVLIALVAGALAYDTFTQAIWLWLVVATVALLLDGVDGWVARRTQSFSTFGARFDMELDALLILLLCIGLIRLESLGLWVLLIGVMRYLFVAAGWYLSWLSKPLYASFRRKLVCVWQVSALLLALTPLTHPYLASLLALSALISLAYSFGMDSWWLYRQYRR</sequence>
<dbReference type="Pfam" id="PF01066">
    <property type="entry name" value="CDP-OH_P_transf"/>
    <property type="match status" value="1"/>
</dbReference>
<feature type="transmembrane region" description="Helical" evidence="3">
    <location>
        <begin position="216"/>
        <end position="237"/>
    </location>
</feature>
<feature type="transmembrane region" description="Helical" evidence="3">
    <location>
        <begin position="192"/>
        <end position="210"/>
    </location>
</feature>
<keyword evidence="3" id="KW-0472">Membrane</keyword>
<evidence type="ECO:0000256" key="1">
    <source>
        <dbReference type="ARBA" id="ARBA00022679"/>
    </source>
</evidence>
<dbReference type="AlphaFoldDB" id="A0A2T0UZS4"/>
<dbReference type="Gene3D" id="1.20.120.1760">
    <property type="match status" value="1"/>
</dbReference>
<keyword evidence="3" id="KW-1133">Transmembrane helix</keyword>
<feature type="transmembrane region" description="Helical" evidence="3">
    <location>
        <begin position="21"/>
        <end position="41"/>
    </location>
</feature>
<gene>
    <name evidence="4" type="ORF">B0H98_10817</name>
</gene>
<proteinExistence type="inferred from homology"/>
<dbReference type="RefSeq" id="WP_106375483.1">
    <property type="nucleotide sequence ID" value="NZ_PVTK01000008.1"/>
</dbReference>
<dbReference type="PROSITE" id="PS00379">
    <property type="entry name" value="CDP_ALCOHOL_P_TRANSF"/>
    <property type="match status" value="1"/>
</dbReference>
<dbReference type="Proteomes" id="UP000237647">
    <property type="component" value="Unassembled WGS sequence"/>
</dbReference>
<comment type="similarity">
    <text evidence="2">Belongs to the CDP-alcohol phosphatidyltransferase class-I family.</text>
</comment>
<dbReference type="InterPro" id="IPR048254">
    <property type="entry name" value="CDP_ALCOHOL_P_TRANSF_CS"/>
</dbReference>
<feature type="transmembrane region" description="Helical" evidence="3">
    <location>
        <begin position="47"/>
        <end position="65"/>
    </location>
</feature>
<comment type="caution">
    <text evidence="4">The sequence shown here is derived from an EMBL/GenBank/DDBJ whole genome shotgun (WGS) entry which is preliminary data.</text>
</comment>
<organism evidence="4 5">
    <name type="scientific">Vreelandella songnenensis</name>
    <dbReference type="NCBI Taxonomy" id="1176243"/>
    <lineage>
        <taxon>Bacteria</taxon>
        <taxon>Pseudomonadati</taxon>
        <taxon>Pseudomonadota</taxon>
        <taxon>Gammaproteobacteria</taxon>
        <taxon>Oceanospirillales</taxon>
        <taxon>Halomonadaceae</taxon>
        <taxon>Vreelandella</taxon>
    </lineage>
</organism>
<keyword evidence="5" id="KW-1185">Reference proteome</keyword>
<keyword evidence="3" id="KW-0812">Transmembrane</keyword>
<evidence type="ECO:0000313" key="5">
    <source>
        <dbReference type="Proteomes" id="UP000237647"/>
    </source>
</evidence>
<name>A0A2T0UZS4_9GAMM</name>
<dbReference type="OrthoDB" id="9782011at2"/>
<dbReference type="GO" id="GO:0008654">
    <property type="term" value="P:phospholipid biosynthetic process"/>
    <property type="evidence" value="ECO:0007669"/>
    <property type="project" value="InterPro"/>
</dbReference>
<dbReference type="GO" id="GO:0016020">
    <property type="term" value="C:membrane"/>
    <property type="evidence" value="ECO:0007669"/>
    <property type="project" value="InterPro"/>
</dbReference>